<dbReference type="Proteomes" id="UP001357733">
    <property type="component" value="Unassembled WGS sequence"/>
</dbReference>
<evidence type="ECO:0000256" key="8">
    <source>
        <dbReference type="HAMAP-Rule" id="MF_00238"/>
    </source>
</evidence>
<keyword evidence="3 8" id="KW-0547">Nucleotide-binding</keyword>
<dbReference type="InterPro" id="IPR027417">
    <property type="entry name" value="P-loop_NTPase"/>
</dbReference>
<evidence type="ECO:0000256" key="2">
    <source>
        <dbReference type="ARBA" id="ARBA00022679"/>
    </source>
</evidence>
<comment type="caution">
    <text evidence="10">The sequence shown here is derived from an EMBL/GenBank/DDBJ whole genome shotgun (WGS) entry which is preliminary data.</text>
</comment>
<dbReference type="HAMAP" id="MF_00238">
    <property type="entry name" value="Cytidyl_kinase_type1"/>
    <property type="match status" value="1"/>
</dbReference>
<dbReference type="EC" id="2.7.4.25" evidence="8"/>
<name>A0AAW9MYY8_9FIRM</name>
<accession>A0AAW9MYY8</accession>
<dbReference type="GO" id="GO:0036431">
    <property type="term" value="F:dCMP kinase activity"/>
    <property type="evidence" value="ECO:0007669"/>
    <property type="project" value="InterPro"/>
</dbReference>
<dbReference type="InterPro" id="IPR003136">
    <property type="entry name" value="Cytidylate_kin"/>
</dbReference>
<evidence type="ECO:0000256" key="6">
    <source>
        <dbReference type="ARBA" id="ARBA00047615"/>
    </source>
</evidence>
<dbReference type="CDD" id="cd02020">
    <property type="entry name" value="CMPK"/>
    <property type="match status" value="1"/>
</dbReference>
<keyword evidence="8" id="KW-0963">Cytoplasm</keyword>
<keyword evidence="4 8" id="KW-0418">Kinase</keyword>
<gene>
    <name evidence="8 10" type="primary">cmk</name>
    <name evidence="10" type="ORF">VLK81_06210</name>
</gene>
<evidence type="ECO:0000256" key="1">
    <source>
        <dbReference type="ARBA" id="ARBA00009427"/>
    </source>
</evidence>
<dbReference type="InterPro" id="IPR011994">
    <property type="entry name" value="Cytidylate_kinase_dom"/>
</dbReference>
<dbReference type="NCBIfam" id="TIGR00017">
    <property type="entry name" value="cmk"/>
    <property type="match status" value="1"/>
</dbReference>
<dbReference type="GO" id="GO:0005524">
    <property type="term" value="F:ATP binding"/>
    <property type="evidence" value="ECO:0007669"/>
    <property type="project" value="UniProtKB-UniRule"/>
</dbReference>
<dbReference type="RefSeq" id="WP_324619784.1">
    <property type="nucleotide sequence ID" value="NZ_JAYKOT010000003.1"/>
</dbReference>
<dbReference type="EMBL" id="JAYKOT010000003">
    <property type="protein sequence ID" value="MEB3429605.1"/>
    <property type="molecule type" value="Genomic_DNA"/>
</dbReference>
<evidence type="ECO:0000313" key="11">
    <source>
        <dbReference type="Proteomes" id="UP001357733"/>
    </source>
</evidence>
<keyword evidence="5 8" id="KW-0067">ATP-binding</keyword>
<keyword evidence="2 8" id="KW-0808">Transferase</keyword>
<comment type="catalytic activity">
    <reaction evidence="6 8">
        <text>dCMP + ATP = dCDP + ADP</text>
        <dbReference type="Rhea" id="RHEA:25094"/>
        <dbReference type="ChEBI" id="CHEBI:30616"/>
        <dbReference type="ChEBI" id="CHEBI:57566"/>
        <dbReference type="ChEBI" id="CHEBI:58593"/>
        <dbReference type="ChEBI" id="CHEBI:456216"/>
        <dbReference type="EC" id="2.7.4.25"/>
    </reaction>
</comment>
<evidence type="ECO:0000259" key="9">
    <source>
        <dbReference type="Pfam" id="PF02224"/>
    </source>
</evidence>
<evidence type="ECO:0000313" key="10">
    <source>
        <dbReference type="EMBL" id="MEB3429605.1"/>
    </source>
</evidence>
<keyword evidence="11" id="KW-1185">Reference proteome</keyword>
<comment type="subcellular location">
    <subcellularLocation>
        <location evidence="8">Cytoplasm</location>
    </subcellularLocation>
</comment>
<dbReference type="GO" id="GO:0006220">
    <property type="term" value="P:pyrimidine nucleotide metabolic process"/>
    <property type="evidence" value="ECO:0007669"/>
    <property type="project" value="UniProtKB-UniRule"/>
</dbReference>
<dbReference type="AlphaFoldDB" id="A0AAW9MYY8"/>
<evidence type="ECO:0000256" key="7">
    <source>
        <dbReference type="ARBA" id="ARBA00048478"/>
    </source>
</evidence>
<dbReference type="SUPFAM" id="SSF52540">
    <property type="entry name" value="P-loop containing nucleoside triphosphate hydrolases"/>
    <property type="match status" value="1"/>
</dbReference>
<dbReference type="Gene3D" id="3.40.50.300">
    <property type="entry name" value="P-loop containing nucleotide triphosphate hydrolases"/>
    <property type="match status" value="1"/>
</dbReference>
<reference evidence="10 11" key="1">
    <citation type="submission" date="2024-01" db="EMBL/GenBank/DDBJ databases">
        <title>Complete genome sequence of Citroniella saccharovorans strain M6.X9, isolated from human fecal sample.</title>
        <authorList>
            <person name="Cheng G."/>
            <person name="Westerholm M."/>
            <person name="Schnurer A."/>
        </authorList>
    </citation>
    <scope>NUCLEOTIDE SEQUENCE [LARGE SCALE GENOMIC DNA]</scope>
    <source>
        <strain evidence="10 11">DSM 29873</strain>
    </source>
</reference>
<protein>
    <recommendedName>
        <fullName evidence="8">Cytidylate kinase</fullName>
        <shortName evidence="8">CK</shortName>
        <ecNumber evidence="8">2.7.4.25</ecNumber>
    </recommendedName>
    <alternativeName>
        <fullName evidence="8">Cytidine monophosphate kinase</fullName>
        <shortName evidence="8">CMP kinase</shortName>
    </alternativeName>
</protein>
<evidence type="ECO:0000256" key="3">
    <source>
        <dbReference type="ARBA" id="ARBA00022741"/>
    </source>
</evidence>
<evidence type="ECO:0000256" key="5">
    <source>
        <dbReference type="ARBA" id="ARBA00022840"/>
    </source>
</evidence>
<sequence length="210" mass="23826">MKISIDGPSGAGKSTISKLIAKKLKISYLDTGSMYRLVTFYLLENNINLNDESLVCKNLNNINIGFKDGFVLLNDKKYENEIRSDIVTSNVSLISSYKCVREFLVSLQRKIASTNDIILDGRDIGSVVLKDADYKFYLTADVDERARRRFNETIGFSFNEIKRKIIDRDNFDKSREISPLIVPEDAIIIDSTNLNIDETVNKIIGEIKNV</sequence>
<dbReference type="GO" id="GO:0005737">
    <property type="term" value="C:cytoplasm"/>
    <property type="evidence" value="ECO:0007669"/>
    <property type="project" value="UniProtKB-SubCell"/>
</dbReference>
<comment type="catalytic activity">
    <reaction evidence="7 8">
        <text>CMP + ATP = CDP + ADP</text>
        <dbReference type="Rhea" id="RHEA:11600"/>
        <dbReference type="ChEBI" id="CHEBI:30616"/>
        <dbReference type="ChEBI" id="CHEBI:58069"/>
        <dbReference type="ChEBI" id="CHEBI:60377"/>
        <dbReference type="ChEBI" id="CHEBI:456216"/>
        <dbReference type="EC" id="2.7.4.25"/>
    </reaction>
</comment>
<proteinExistence type="inferred from homology"/>
<dbReference type="Pfam" id="PF02224">
    <property type="entry name" value="Cytidylate_kin"/>
    <property type="match status" value="1"/>
</dbReference>
<feature type="domain" description="Cytidylate kinase" evidence="9">
    <location>
        <begin position="3"/>
        <end position="208"/>
    </location>
</feature>
<organism evidence="10 11">
    <name type="scientific">Citroniella saccharovorans</name>
    <dbReference type="NCBI Taxonomy" id="2053367"/>
    <lineage>
        <taxon>Bacteria</taxon>
        <taxon>Bacillati</taxon>
        <taxon>Bacillota</taxon>
        <taxon>Tissierellia</taxon>
        <taxon>Tissierellales</taxon>
        <taxon>Peptoniphilaceae</taxon>
        <taxon>Citroniella</taxon>
    </lineage>
</organism>
<evidence type="ECO:0000256" key="4">
    <source>
        <dbReference type="ARBA" id="ARBA00022777"/>
    </source>
</evidence>
<feature type="binding site" evidence="8">
    <location>
        <begin position="7"/>
        <end position="15"/>
    </location>
    <ligand>
        <name>ATP</name>
        <dbReference type="ChEBI" id="CHEBI:30616"/>
    </ligand>
</feature>
<comment type="similarity">
    <text evidence="1 8">Belongs to the cytidylate kinase family. Type 1 subfamily.</text>
</comment>